<organism evidence="1">
    <name type="scientific">marine sediment metagenome</name>
    <dbReference type="NCBI Taxonomy" id="412755"/>
    <lineage>
        <taxon>unclassified sequences</taxon>
        <taxon>metagenomes</taxon>
        <taxon>ecological metagenomes</taxon>
    </lineage>
</organism>
<accession>A0A0F9G948</accession>
<protein>
    <submittedName>
        <fullName evidence="1">Uncharacterized protein</fullName>
    </submittedName>
</protein>
<evidence type="ECO:0000313" key="1">
    <source>
        <dbReference type="EMBL" id="KKL95384.1"/>
    </source>
</evidence>
<comment type="caution">
    <text evidence="1">The sequence shown here is derived from an EMBL/GenBank/DDBJ whole genome shotgun (WGS) entry which is preliminary data.</text>
</comment>
<sequence length="54" mass="6605">MIDIVMDTMLREMPESQRYRWGKGVNYNGQLIIKGYTREQWNEWVKDNPRKETV</sequence>
<reference evidence="1" key="1">
    <citation type="journal article" date="2015" name="Nature">
        <title>Complex archaea that bridge the gap between prokaryotes and eukaryotes.</title>
        <authorList>
            <person name="Spang A."/>
            <person name="Saw J.H."/>
            <person name="Jorgensen S.L."/>
            <person name="Zaremba-Niedzwiedzka K."/>
            <person name="Martijn J."/>
            <person name="Lind A.E."/>
            <person name="van Eijk R."/>
            <person name="Schleper C."/>
            <person name="Guy L."/>
            <person name="Ettema T.J."/>
        </authorList>
    </citation>
    <scope>NUCLEOTIDE SEQUENCE</scope>
</reference>
<gene>
    <name evidence="1" type="ORF">LCGC14_1855080</name>
</gene>
<proteinExistence type="predicted"/>
<dbReference type="AlphaFoldDB" id="A0A0F9G948"/>
<name>A0A0F9G948_9ZZZZ</name>
<dbReference type="EMBL" id="LAZR01018687">
    <property type="protein sequence ID" value="KKL95384.1"/>
    <property type="molecule type" value="Genomic_DNA"/>
</dbReference>